<dbReference type="PANTHER" id="PTHR43278:SF2">
    <property type="entry name" value="IRON-SULFUR FLAVOPROTEIN"/>
    <property type="match status" value="1"/>
</dbReference>
<dbReference type="Gene3D" id="3.40.50.360">
    <property type="match status" value="1"/>
</dbReference>
<evidence type="ECO:0000259" key="3">
    <source>
        <dbReference type="Pfam" id="PF03358"/>
    </source>
</evidence>
<evidence type="ECO:0000313" key="5">
    <source>
        <dbReference type="Proteomes" id="UP001366166"/>
    </source>
</evidence>
<dbReference type="GO" id="GO:0016491">
    <property type="term" value="F:oxidoreductase activity"/>
    <property type="evidence" value="ECO:0007669"/>
    <property type="project" value="InterPro"/>
</dbReference>
<dbReference type="RefSeq" id="WP_338604113.1">
    <property type="nucleotide sequence ID" value="NZ_AP028679.1"/>
</dbReference>
<gene>
    <name evidence="4" type="ORF">FAK_00530</name>
</gene>
<dbReference type="Proteomes" id="UP001366166">
    <property type="component" value="Chromosome"/>
</dbReference>
<dbReference type="InterPro" id="IPR029039">
    <property type="entry name" value="Flavoprotein-like_sf"/>
</dbReference>
<name>A0AAU9EZH2_9BACT</name>
<dbReference type="SUPFAM" id="SSF52218">
    <property type="entry name" value="Flavoproteins"/>
    <property type="match status" value="1"/>
</dbReference>
<sequence length="215" mass="24236">MKMMAMNGSPRKKGWNTVSMLESMLEGARSAGAETELVQLYDLTFSGCISCFSCKRLERKQDGVCAIQDDLTPVLAAIRESCDALVVGTPVYYGCETAGTRAFLERLCFPNGKYDLQRSSLFPRRINTALIYTMNVSEARIAEMGYATGFERTRSMLDRHLGPCELLLATDTLQYADYTCYESEIFDEAAKRRRHEEVFPQDLRKAFELGVRLVA</sequence>
<evidence type="ECO:0000313" key="4">
    <source>
        <dbReference type="EMBL" id="BEQ12987.1"/>
    </source>
</evidence>
<dbReference type="PANTHER" id="PTHR43278">
    <property type="entry name" value="NAD(P)H-DEPENDENT FMN-CONTAINING OXIDOREDUCTASE YWQN-RELATED"/>
    <property type="match status" value="1"/>
</dbReference>
<dbReference type="KEGG" id="dmp:FAK_00530"/>
<evidence type="ECO:0000256" key="2">
    <source>
        <dbReference type="ARBA" id="ARBA00022643"/>
    </source>
</evidence>
<keyword evidence="5" id="KW-1185">Reference proteome</keyword>
<keyword evidence="2" id="KW-0288">FMN</keyword>
<dbReference type="AlphaFoldDB" id="A0AAU9EZH2"/>
<organism evidence="4 5">
    <name type="scientific">Desulfoferula mesophila</name>
    <dbReference type="NCBI Taxonomy" id="3058419"/>
    <lineage>
        <taxon>Bacteria</taxon>
        <taxon>Pseudomonadati</taxon>
        <taxon>Thermodesulfobacteriota</taxon>
        <taxon>Desulfarculia</taxon>
        <taxon>Desulfarculales</taxon>
        <taxon>Desulfarculaceae</taxon>
        <taxon>Desulfoferula</taxon>
    </lineage>
</organism>
<protein>
    <submittedName>
        <fullName evidence="4">Flavodoxin</fullName>
    </submittedName>
</protein>
<dbReference type="InterPro" id="IPR051796">
    <property type="entry name" value="ISF_SsuE-like"/>
</dbReference>
<dbReference type="Pfam" id="PF03358">
    <property type="entry name" value="FMN_red"/>
    <property type="match status" value="1"/>
</dbReference>
<evidence type="ECO:0000256" key="1">
    <source>
        <dbReference type="ARBA" id="ARBA00022630"/>
    </source>
</evidence>
<keyword evidence="1" id="KW-0285">Flavoprotein</keyword>
<accession>A0AAU9EZH2</accession>
<dbReference type="InterPro" id="IPR005025">
    <property type="entry name" value="FMN_Rdtase-like_dom"/>
</dbReference>
<feature type="domain" description="NADPH-dependent FMN reductase-like" evidence="3">
    <location>
        <begin position="1"/>
        <end position="109"/>
    </location>
</feature>
<proteinExistence type="predicted"/>
<dbReference type="EMBL" id="AP028679">
    <property type="protein sequence ID" value="BEQ12987.1"/>
    <property type="molecule type" value="Genomic_DNA"/>
</dbReference>
<reference evidence="5" key="1">
    <citation type="journal article" date="2023" name="Arch. Microbiol.">
        <title>Desulfoferula mesophilus gen. nov. sp. nov., a mesophilic sulfate-reducing bacterium isolated from a brackish lake sediment.</title>
        <authorList>
            <person name="Watanabe T."/>
            <person name="Yabe T."/>
            <person name="Tsuji J.M."/>
            <person name="Fukui M."/>
        </authorList>
    </citation>
    <scope>NUCLEOTIDE SEQUENCE [LARGE SCALE GENOMIC DNA]</scope>
    <source>
        <strain evidence="5">12FAK</strain>
    </source>
</reference>